<comment type="caution">
    <text evidence="1">The sequence shown here is derived from an EMBL/GenBank/DDBJ whole genome shotgun (WGS) entry which is preliminary data.</text>
</comment>
<evidence type="ECO:0008006" key="2">
    <source>
        <dbReference type="Google" id="ProtNLM"/>
    </source>
</evidence>
<dbReference type="EMBL" id="LAZR01034348">
    <property type="protein sequence ID" value="KKL45543.1"/>
    <property type="molecule type" value="Genomic_DNA"/>
</dbReference>
<dbReference type="AlphaFoldDB" id="A0A0F9C834"/>
<accession>A0A0F9C834</accession>
<sequence length="310" mass="32517">MLKIKGLYLPMLANRIVTGDVFFLNSSATNTNDDPGNGKDPTKPFATLDYAQSKATSANDDLLVIGAGHTETVTGAGGITFDVDGLSMVGQGRYDSRPTFLMDGSAITGLVTAANTGIENVKFVAGHSDIAVGFLVTGKGFKMESCHFGGNTTNENFVNCVTGSAADNDCDGLELIGNVMDYGADIGPINPINLLKNSKDVRIMGNKIIADLRTSPYAAIYSVNTEVHTNIEIGYNMIHNVHNANSVVGISAGSTGSTGWMHHNIVYALDTNGNTPFVSAATGIVMWDNKFAAAANVSAFQMPTLGTYAA</sequence>
<dbReference type="InterPro" id="IPR011050">
    <property type="entry name" value="Pectin_lyase_fold/virulence"/>
</dbReference>
<protein>
    <recommendedName>
        <fullName evidence="2">Right handed beta helix domain-containing protein</fullName>
    </recommendedName>
</protein>
<organism evidence="1">
    <name type="scientific">marine sediment metagenome</name>
    <dbReference type="NCBI Taxonomy" id="412755"/>
    <lineage>
        <taxon>unclassified sequences</taxon>
        <taxon>metagenomes</taxon>
        <taxon>ecological metagenomes</taxon>
    </lineage>
</organism>
<gene>
    <name evidence="1" type="ORF">LCGC14_2354630</name>
</gene>
<proteinExistence type="predicted"/>
<reference evidence="1" key="1">
    <citation type="journal article" date="2015" name="Nature">
        <title>Complex archaea that bridge the gap between prokaryotes and eukaryotes.</title>
        <authorList>
            <person name="Spang A."/>
            <person name="Saw J.H."/>
            <person name="Jorgensen S.L."/>
            <person name="Zaremba-Niedzwiedzka K."/>
            <person name="Martijn J."/>
            <person name="Lind A.E."/>
            <person name="van Eijk R."/>
            <person name="Schleper C."/>
            <person name="Guy L."/>
            <person name="Ettema T.J."/>
        </authorList>
    </citation>
    <scope>NUCLEOTIDE SEQUENCE</scope>
</reference>
<name>A0A0F9C834_9ZZZZ</name>
<evidence type="ECO:0000313" key="1">
    <source>
        <dbReference type="EMBL" id="KKL45543.1"/>
    </source>
</evidence>
<dbReference type="SUPFAM" id="SSF51126">
    <property type="entry name" value="Pectin lyase-like"/>
    <property type="match status" value="1"/>
</dbReference>